<dbReference type="GO" id="GO:0016491">
    <property type="term" value="F:oxidoreductase activity"/>
    <property type="evidence" value="ECO:0007669"/>
    <property type="project" value="UniProtKB-KW"/>
</dbReference>
<evidence type="ECO:0000256" key="1">
    <source>
        <dbReference type="ARBA" id="ARBA00023002"/>
    </source>
</evidence>
<dbReference type="AlphaFoldDB" id="A0A9P5Y1J8"/>
<dbReference type="PANTHER" id="PTHR43157:SF31">
    <property type="entry name" value="PHOSPHATIDYLINOSITOL-GLYCAN BIOSYNTHESIS CLASS F PROTEIN"/>
    <property type="match status" value="1"/>
</dbReference>
<keyword evidence="1" id="KW-0560">Oxidoreductase</keyword>
<gene>
    <name evidence="2" type="ORF">BDZ94DRAFT_897314</name>
</gene>
<comment type="caution">
    <text evidence="2">The sequence shown here is derived from an EMBL/GenBank/DDBJ whole genome shotgun (WGS) entry which is preliminary data.</text>
</comment>
<dbReference type="SUPFAM" id="SSF51735">
    <property type="entry name" value="NAD(P)-binding Rossmann-fold domains"/>
    <property type="match status" value="1"/>
</dbReference>
<evidence type="ECO:0000313" key="2">
    <source>
        <dbReference type="EMBL" id="KAF9460542.1"/>
    </source>
</evidence>
<proteinExistence type="predicted"/>
<dbReference type="EMBL" id="MU150297">
    <property type="protein sequence ID" value="KAF9460542.1"/>
    <property type="molecule type" value="Genomic_DNA"/>
</dbReference>
<sequence length="347" mass="38634">MARLTFADFVREQWSEIPPVATADLAGKTVMVIGANTGLGFEASKHFARMNPKRLIMACRNHEKGEAAVEKLRSETGFEPVELWIIDLAKFSSVSEFASKFEKDGGRLDILVQNAAAAPSIRQETSDGWENAIQVNNLSLPLLALLLLPRMMQTGREHGTTSRLVVVTSEMHYWGKIENEVIESGDIFGTLSSEKYCTPKVMASRYHDSKLLNVFFLRGLNDRLPRTPGTIIVNGVNPGYCYSELRRDLSGIRAAVNWIMEYLLAHTTEEGSRQLVWAAVGGAEEGEELRGAYISCSEVREVSDFVLTKDGMIAQDAIWDDMVKILVKIDPRVQKTIDEYLTSGART</sequence>
<keyword evidence="3" id="KW-1185">Reference proteome</keyword>
<dbReference type="PANTHER" id="PTHR43157">
    <property type="entry name" value="PHOSPHATIDYLINOSITOL-GLYCAN BIOSYNTHESIS CLASS F PROTEIN-RELATED"/>
    <property type="match status" value="1"/>
</dbReference>
<dbReference type="OrthoDB" id="542013at2759"/>
<dbReference type="Gene3D" id="3.40.50.720">
    <property type="entry name" value="NAD(P)-binding Rossmann-like Domain"/>
    <property type="match status" value="1"/>
</dbReference>
<dbReference type="InterPro" id="IPR036291">
    <property type="entry name" value="NAD(P)-bd_dom_sf"/>
</dbReference>
<accession>A0A9P5Y1J8</accession>
<protein>
    <submittedName>
        <fullName evidence="2">Short-chain dehydrogenase</fullName>
    </submittedName>
</protein>
<dbReference type="InterPro" id="IPR002347">
    <property type="entry name" value="SDR_fam"/>
</dbReference>
<name>A0A9P5Y1J8_9AGAR</name>
<dbReference type="PRINTS" id="PR00081">
    <property type="entry name" value="GDHRDH"/>
</dbReference>
<reference evidence="2" key="1">
    <citation type="submission" date="2020-11" db="EMBL/GenBank/DDBJ databases">
        <authorList>
            <consortium name="DOE Joint Genome Institute"/>
            <person name="Ahrendt S."/>
            <person name="Riley R."/>
            <person name="Andreopoulos W."/>
            <person name="Labutti K."/>
            <person name="Pangilinan J."/>
            <person name="Ruiz-Duenas F.J."/>
            <person name="Barrasa J.M."/>
            <person name="Sanchez-Garcia M."/>
            <person name="Camarero S."/>
            <person name="Miyauchi S."/>
            <person name="Serrano A."/>
            <person name="Linde D."/>
            <person name="Babiker R."/>
            <person name="Drula E."/>
            <person name="Ayuso-Fernandez I."/>
            <person name="Pacheco R."/>
            <person name="Padilla G."/>
            <person name="Ferreira P."/>
            <person name="Barriuso J."/>
            <person name="Kellner H."/>
            <person name="Castanera R."/>
            <person name="Alfaro M."/>
            <person name="Ramirez L."/>
            <person name="Pisabarro A.G."/>
            <person name="Kuo A."/>
            <person name="Tritt A."/>
            <person name="Lipzen A."/>
            <person name="He G."/>
            <person name="Yan M."/>
            <person name="Ng V."/>
            <person name="Cullen D."/>
            <person name="Martin F."/>
            <person name="Rosso M.-N."/>
            <person name="Henrissat B."/>
            <person name="Hibbett D."/>
            <person name="Martinez A.T."/>
            <person name="Grigoriev I.V."/>
        </authorList>
    </citation>
    <scope>NUCLEOTIDE SEQUENCE</scope>
    <source>
        <strain evidence="2">CBS 247.69</strain>
    </source>
</reference>
<dbReference type="Proteomes" id="UP000807353">
    <property type="component" value="Unassembled WGS sequence"/>
</dbReference>
<evidence type="ECO:0000313" key="3">
    <source>
        <dbReference type="Proteomes" id="UP000807353"/>
    </source>
</evidence>
<organism evidence="2 3">
    <name type="scientific">Collybia nuda</name>
    <dbReference type="NCBI Taxonomy" id="64659"/>
    <lineage>
        <taxon>Eukaryota</taxon>
        <taxon>Fungi</taxon>
        <taxon>Dikarya</taxon>
        <taxon>Basidiomycota</taxon>
        <taxon>Agaricomycotina</taxon>
        <taxon>Agaricomycetes</taxon>
        <taxon>Agaricomycetidae</taxon>
        <taxon>Agaricales</taxon>
        <taxon>Tricholomatineae</taxon>
        <taxon>Clitocybaceae</taxon>
        <taxon>Collybia</taxon>
    </lineage>
</organism>
<dbReference type="Pfam" id="PF00106">
    <property type="entry name" value="adh_short"/>
    <property type="match status" value="1"/>
</dbReference>